<sequence length="200" mass="21863">MIRCVVFDLGQVLSSPAGLHTEPAALLGVEPSAYEARYWDGRVAYDRGGTDDAYWGPLLRDLGRPDTPESVRALAQLDARLWVDGMRPTALQLLRDVRAAGRLVAILSNAPFALDLALADAPYADAADYWFVSASMGVTKPDPAAYNRVEEVTELTASELAFIDDRPANVFGARQVGWQAHLYVDDSDTRAWLREIGVLA</sequence>
<gene>
    <name evidence="1" type="ORF">ET996_08535</name>
</gene>
<dbReference type="PANTHER" id="PTHR43611">
    <property type="entry name" value="ALPHA-D-GLUCOSE 1-PHOSPHATE PHOSPHATASE"/>
    <property type="match status" value="1"/>
</dbReference>
<dbReference type="SUPFAM" id="SSF56784">
    <property type="entry name" value="HAD-like"/>
    <property type="match status" value="1"/>
</dbReference>
<dbReference type="EMBL" id="SDMR01000009">
    <property type="protein sequence ID" value="TBT94824.1"/>
    <property type="molecule type" value="Genomic_DNA"/>
</dbReference>
<dbReference type="OrthoDB" id="9795007at2"/>
<comment type="caution">
    <text evidence="1">The sequence shown here is derived from an EMBL/GenBank/DDBJ whole genome shotgun (WGS) entry which is preliminary data.</text>
</comment>
<evidence type="ECO:0000313" key="1">
    <source>
        <dbReference type="EMBL" id="TBT94824.1"/>
    </source>
</evidence>
<proteinExistence type="predicted"/>
<reference evidence="1 2" key="1">
    <citation type="submission" date="2019-01" db="EMBL/GenBank/DDBJ databases">
        <title>Lactibacter flavus gen. nov., sp. nov., a novel bacterium of the family Propionibacteriaceae isolated from raw milk and dairy products.</title>
        <authorList>
            <person name="Huptas C."/>
            <person name="Wenning M."/>
            <person name="Breitenwieser F."/>
            <person name="Doll E."/>
            <person name="Von Neubeck M."/>
            <person name="Busse H.-J."/>
            <person name="Scherer S."/>
        </authorList>
    </citation>
    <scope>NUCLEOTIDE SEQUENCE [LARGE SCALE GENOMIC DNA]</scope>
    <source>
        <strain evidence="1 2">DSM 22130</strain>
    </source>
</reference>
<organism evidence="1 2">
    <name type="scientific">Propioniciclava tarda</name>
    <dbReference type="NCBI Taxonomy" id="433330"/>
    <lineage>
        <taxon>Bacteria</taxon>
        <taxon>Bacillati</taxon>
        <taxon>Actinomycetota</taxon>
        <taxon>Actinomycetes</taxon>
        <taxon>Propionibacteriales</taxon>
        <taxon>Propionibacteriaceae</taxon>
        <taxon>Propioniciclava</taxon>
    </lineage>
</organism>
<dbReference type="PANTHER" id="PTHR43611:SF3">
    <property type="entry name" value="FLAVIN MONONUCLEOTIDE HYDROLASE 1, CHLOROPLATIC"/>
    <property type="match status" value="1"/>
</dbReference>
<dbReference type="AlphaFoldDB" id="A0A4Q9KKF7"/>
<evidence type="ECO:0008006" key="3">
    <source>
        <dbReference type="Google" id="ProtNLM"/>
    </source>
</evidence>
<dbReference type="Pfam" id="PF00702">
    <property type="entry name" value="Hydrolase"/>
    <property type="match status" value="1"/>
</dbReference>
<keyword evidence="2" id="KW-1185">Reference proteome</keyword>
<dbReference type="RefSeq" id="WP_131172140.1">
    <property type="nucleotide sequence ID" value="NZ_FXTL01000009.1"/>
</dbReference>
<name>A0A4Q9KKF7_PROTD</name>
<dbReference type="Proteomes" id="UP000291933">
    <property type="component" value="Unassembled WGS sequence"/>
</dbReference>
<protein>
    <recommendedName>
        <fullName evidence="3">HAD family phosphatase</fullName>
    </recommendedName>
</protein>
<evidence type="ECO:0000313" key="2">
    <source>
        <dbReference type="Proteomes" id="UP000291933"/>
    </source>
</evidence>
<dbReference type="InterPro" id="IPR006439">
    <property type="entry name" value="HAD-SF_hydro_IA"/>
</dbReference>
<dbReference type="Gene3D" id="3.40.50.1000">
    <property type="entry name" value="HAD superfamily/HAD-like"/>
    <property type="match status" value="1"/>
</dbReference>
<dbReference type="InterPro" id="IPR023214">
    <property type="entry name" value="HAD_sf"/>
</dbReference>
<dbReference type="InterPro" id="IPR036412">
    <property type="entry name" value="HAD-like_sf"/>
</dbReference>
<accession>A0A4Q9KKF7</accession>
<dbReference type="NCBIfam" id="TIGR01509">
    <property type="entry name" value="HAD-SF-IA-v3"/>
    <property type="match status" value="1"/>
</dbReference>
<dbReference type="PRINTS" id="PR00413">
    <property type="entry name" value="HADHALOGNASE"/>
</dbReference>